<keyword evidence="5 6" id="KW-0472">Membrane</keyword>
<comment type="subcellular location">
    <subcellularLocation>
        <location evidence="1 6">Cell membrane</location>
        <topology evidence="1 6">Multi-pass membrane protein</topology>
    </subcellularLocation>
</comment>
<keyword evidence="6" id="KW-0675">Receptor</keyword>
<gene>
    <name evidence="7" type="ORF">ALC60_08479</name>
</gene>
<feature type="transmembrane region" description="Helical" evidence="6">
    <location>
        <begin position="289"/>
        <end position="308"/>
    </location>
</feature>
<feature type="transmembrane region" description="Helical" evidence="6">
    <location>
        <begin position="220"/>
        <end position="239"/>
    </location>
</feature>
<keyword evidence="8" id="KW-1185">Reference proteome</keyword>
<feature type="transmembrane region" description="Helical" evidence="6">
    <location>
        <begin position="320"/>
        <end position="338"/>
    </location>
</feature>
<dbReference type="Pfam" id="PF08395">
    <property type="entry name" value="7tm_7"/>
    <property type="match status" value="1"/>
</dbReference>
<evidence type="ECO:0000313" key="8">
    <source>
        <dbReference type="Proteomes" id="UP000075809"/>
    </source>
</evidence>
<proteinExistence type="inferred from homology"/>
<comment type="similarity">
    <text evidence="6">Belongs to the insect chemoreceptor superfamily. Gustatory receptor (GR) family.</text>
</comment>
<dbReference type="Proteomes" id="UP000075809">
    <property type="component" value="Unassembled WGS sequence"/>
</dbReference>
<evidence type="ECO:0000256" key="4">
    <source>
        <dbReference type="ARBA" id="ARBA00022989"/>
    </source>
</evidence>
<organism evidence="7 8">
    <name type="scientific">Mycetomoellerius zeteki</name>
    <dbReference type="NCBI Taxonomy" id="64791"/>
    <lineage>
        <taxon>Eukaryota</taxon>
        <taxon>Metazoa</taxon>
        <taxon>Ecdysozoa</taxon>
        <taxon>Arthropoda</taxon>
        <taxon>Hexapoda</taxon>
        <taxon>Insecta</taxon>
        <taxon>Pterygota</taxon>
        <taxon>Neoptera</taxon>
        <taxon>Endopterygota</taxon>
        <taxon>Hymenoptera</taxon>
        <taxon>Apocrita</taxon>
        <taxon>Aculeata</taxon>
        <taxon>Formicoidea</taxon>
        <taxon>Formicidae</taxon>
        <taxon>Myrmicinae</taxon>
        <taxon>Mycetomoellerius</taxon>
    </lineage>
</organism>
<dbReference type="InterPro" id="IPR013604">
    <property type="entry name" value="7TM_chemorcpt"/>
</dbReference>
<keyword evidence="2 6" id="KW-1003">Cell membrane</keyword>
<feature type="transmembrane region" description="Helical" evidence="6">
    <location>
        <begin position="171"/>
        <end position="192"/>
    </location>
</feature>
<evidence type="ECO:0000256" key="3">
    <source>
        <dbReference type="ARBA" id="ARBA00022692"/>
    </source>
</evidence>
<evidence type="ECO:0000256" key="2">
    <source>
        <dbReference type="ARBA" id="ARBA00022475"/>
    </source>
</evidence>
<dbReference type="GO" id="GO:0005886">
    <property type="term" value="C:plasma membrane"/>
    <property type="evidence" value="ECO:0007669"/>
    <property type="project" value="UniProtKB-SubCell"/>
</dbReference>
<evidence type="ECO:0000256" key="5">
    <source>
        <dbReference type="ARBA" id="ARBA00023136"/>
    </source>
</evidence>
<evidence type="ECO:0000313" key="7">
    <source>
        <dbReference type="EMBL" id="KYQ52394.1"/>
    </source>
</evidence>
<name>A0A151WWV6_9HYME</name>
<comment type="function">
    <text evidence="6">Gustatory receptor which mediates acceptance or avoidance behavior, depending on its substrates.</text>
</comment>
<keyword evidence="4 6" id="KW-1133">Transmembrane helix</keyword>
<feature type="transmembrane region" description="Helical" evidence="6">
    <location>
        <begin position="60"/>
        <end position="82"/>
    </location>
</feature>
<reference evidence="7 8" key="1">
    <citation type="submission" date="2015-09" db="EMBL/GenBank/DDBJ databases">
        <title>Trachymyrmex zeteki WGS genome.</title>
        <authorList>
            <person name="Nygaard S."/>
            <person name="Hu H."/>
            <person name="Boomsma J."/>
            <person name="Zhang G."/>
        </authorList>
    </citation>
    <scope>NUCLEOTIDE SEQUENCE [LARGE SCALE GENOMIC DNA]</scope>
    <source>
        <strain evidence="7">Tzet28-1</strain>
        <tissue evidence="7">Whole body</tissue>
    </source>
</reference>
<dbReference type="GO" id="GO:0007165">
    <property type="term" value="P:signal transduction"/>
    <property type="evidence" value="ECO:0007669"/>
    <property type="project" value="UniProtKB-KW"/>
</dbReference>
<sequence>TFNRHLHSELRTISRETNCIFGIQMTLQMGCYFASIAAILRQIFCFTYDKNYIIINNEMLYITVLIVWLFIYVFRFLLINYVCERANATGNFINKLSYLTYDTEIHENILQFLLQIVQSPLKFYGLGLFQFGFKFLYGKFRNCLKKLDVVDDTLRKLGTTTDYQKLNKRTVWIILGWFVIVLLLNYCDYIRWRDMCDSLTSTYATLMLNYCPDINIIDDLIFANILGLVNLFIQIHLHLELQKISREINSIFEIQMTWKMVCYFGFIAEFFRELFTAIFIRYYVTNKRILVITIIVLWLSWYISRIVLINYMCERVSAKVSILYMNSNYIYFNLFSVIL</sequence>
<protein>
    <recommendedName>
        <fullName evidence="6">Gustatory receptor</fullName>
    </recommendedName>
</protein>
<feature type="transmembrane region" description="Helical" evidence="6">
    <location>
        <begin position="260"/>
        <end position="283"/>
    </location>
</feature>
<evidence type="ECO:0000256" key="1">
    <source>
        <dbReference type="ARBA" id="ARBA00004651"/>
    </source>
</evidence>
<keyword evidence="6" id="KW-0807">Transducer</keyword>
<evidence type="ECO:0000256" key="6">
    <source>
        <dbReference type="RuleBase" id="RU363108"/>
    </source>
</evidence>
<accession>A0A151WWV6</accession>
<dbReference type="AlphaFoldDB" id="A0A151WWV6"/>
<dbReference type="EMBL" id="KQ982678">
    <property type="protein sequence ID" value="KYQ52394.1"/>
    <property type="molecule type" value="Genomic_DNA"/>
</dbReference>
<dbReference type="GO" id="GO:0050909">
    <property type="term" value="P:sensory perception of taste"/>
    <property type="evidence" value="ECO:0007669"/>
    <property type="project" value="InterPro"/>
</dbReference>
<feature type="non-terminal residue" evidence="7">
    <location>
        <position position="1"/>
    </location>
</feature>
<feature type="transmembrane region" description="Helical" evidence="6">
    <location>
        <begin position="20"/>
        <end position="40"/>
    </location>
</feature>
<keyword evidence="3 6" id="KW-0812">Transmembrane</keyword>